<evidence type="ECO:0000313" key="2">
    <source>
        <dbReference type="EMBL" id="KAK3861371.1"/>
    </source>
</evidence>
<accession>A0AAE1ETY1</accession>
<dbReference type="AlphaFoldDB" id="A0AAE1ETY1"/>
<comment type="caution">
    <text evidence="2">The sequence shown here is derived from an EMBL/GenBank/DDBJ whole genome shotgun (WGS) entry which is preliminary data.</text>
</comment>
<proteinExistence type="predicted"/>
<organism evidence="2 3">
    <name type="scientific">Petrolisthes cinctipes</name>
    <name type="common">Flat porcelain crab</name>
    <dbReference type="NCBI Taxonomy" id="88211"/>
    <lineage>
        <taxon>Eukaryota</taxon>
        <taxon>Metazoa</taxon>
        <taxon>Ecdysozoa</taxon>
        <taxon>Arthropoda</taxon>
        <taxon>Crustacea</taxon>
        <taxon>Multicrustacea</taxon>
        <taxon>Malacostraca</taxon>
        <taxon>Eumalacostraca</taxon>
        <taxon>Eucarida</taxon>
        <taxon>Decapoda</taxon>
        <taxon>Pleocyemata</taxon>
        <taxon>Anomura</taxon>
        <taxon>Galatheoidea</taxon>
        <taxon>Porcellanidae</taxon>
        <taxon>Petrolisthes</taxon>
    </lineage>
</organism>
<name>A0AAE1ETY1_PETCI</name>
<reference evidence="2" key="1">
    <citation type="submission" date="2023-10" db="EMBL/GenBank/DDBJ databases">
        <title>Genome assemblies of two species of porcelain crab, Petrolisthes cinctipes and Petrolisthes manimaculis (Anomura: Porcellanidae).</title>
        <authorList>
            <person name="Angst P."/>
        </authorList>
    </citation>
    <scope>NUCLEOTIDE SEQUENCE</scope>
    <source>
        <strain evidence="2">PB745_01</strain>
        <tissue evidence="2">Gill</tissue>
    </source>
</reference>
<dbReference type="EMBL" id="JAWQEG010004498">
    <property type="protein sequence ID" value="KAK3861371.1"/>
    <property type="molecule type" value="Genomic_DNA"/>
</dbReference>
<dbReference type="Proteomes" id="UP001286313">
    <property type="component" value="Unassembled WGS sequence"/>
</dbReference>
<sequence>MELIFTLPLEVNDVSEVTGKLEELSAQTDGASIRELYISAITTTTNAIASSSSTGSLTPLTNRRKRSSDGVGVGVDRAAQMSLQVHVYSIKEGQLMTLSQLNE</sequence>
<feature type="compositionally biased region" description="Low complexity" evidence="1">
    <location>
        <begin position="48"/>
        <end position="58"/>
    </location>
</feature>
<evidence type="ECO:0000256" key="1">
    <source>
        <dbReference type="SAM" id="MobiDB-lite"/>
    </source>
</evidence>
<feature type="region of interest" description="Disordered" evidence="1">
    <location>
        <begin position="48"/>
        <end position="71"/>
    </location>
</feature>
<gene>
    <name evidence="2" type="ORF">Pcinc_032658</name>
</gene>
<evidence type="ECO:0000313" key="3">
    <source>
        <dbReference type="Proteomes" id="UP001286313"/>
    </source>
</evidence>
<protein>
    <submittedName>
        <fullName evidence="2">Uncharacterized protein</fullName>
    </submittedName>
</protein>
<keyword evidence="3" id="KW-1185">Reference proteome</keyword>